<accession>A0A8H9I6E4</accession>
<protein>
    <submittedName>
        <fullName evidence="1">Uncharacterized protein</fullName>
    </submittedName>
</protein>
<evidence type="ECO:0000313" key="2">
    <source>
        <dbReference type="Proteomes" id="UP000623776"/>
    </source>
</evidence>
<keyword evidence="2" id="KW-1185">Reference proteome</keyword>
<organism evidence="1 2">
    <name type="scientific">Vreelandella hamiltonii</name>
    <dbReference type="NCBI Taxonomy" id="502829"/>
    <lineage>
        <taxon>Bacteria</taxon>
        <taxon>Pseudomonadati</taxon>
        <taxon>Pseudomonadota</taxon>
        <taxon>Gammaproteobacteria</taxon>
        <taxon>Oceanospirillales</taxon>
        <taxon>Halomonadaceae</taxon>
        <taxon>Vreelandella</taxon>
    </lineage>
</organism>
<comment type="caution">
    <text evidence="1">The sequence shown here is derived from an EMBL/GenBank/DDBJ whole genome shotgun (WGS) entry which is preliminary data.</text>
</comment>
<evidence type="ECO:0000313" key="1">
    <source>
        <dbReference type="EMBL" id="GGW23817.1"/>
    </source>
</evidence>
<dbReference type="AlphaFoldDB" id="A0A8H9I6E4"/>
<sequence>MNAIRRTRTVDISNWGEAPPRWITLLANEVRATNRKMAGDRIGVSRSAVSLALANRYPSPSTSSIEKKVLQALDGLNCPAQERTISVEQCREYRSRPAPTHNPMAMRLWRSCQTCPNNPDRQQGEDQ</sequence>
<proteinExistence type="predicted"/>
<dbReference type="EMBL" id="BMXN01000006">
    <property type="protein sequence ID" value="GGW23817.1"/>
    <property type="molecule type" value="Genomic_DNA"/>
</dbReference>
<name>A0A8H9I6E4_9GAMM</name>
<dbReference type="RefSeq" id="WP_144981094.1">
    <property type="nucleotide sequence ID" value="NZ_BMXN01000006.1"/>
</dbReference>
<dbReference type="Proteomes" id="UP000623776">
    <property type="component" value="Unassembled WGS sequence"/>
</dbReference>
<reference evidence="2" key="1">
    <citation type="journal article" date="2019" name="Int. J. Syst. Evol. Microbiol.">
        <title>The Global Catalogue of Microorganisms (GCM) 10K type strain sequencing project: providing services to taxonomists for standard genome sequencing and annotation.</title>
        <authorList>
            <consortium name="The Broad Institute Genomics Platform"/>
            <consortium name="The Broad Institute Genome Sequencing Center for Infectious Disease"/>
            <person name="Wu L."/>
            <person name="Ma J."/>
        </authorList>
    </citation>
    <scope>NUCLEOTIDE SEQUENCE [LARGE SCALE GENOMIC DNA]</scope>
    <source>
        <strain evidence="2">KCTC 22154</strain>
    </source>
</reference>
<gene>
    <name evidence="1" type="ORF">GCM10007157_14040</name>
</gene>